<comment type="caution">
    <text evidence="9">The sequence shown here is derived from an EMBL/GenBank/DDBJ whole genome shotgun (WGS) entry which is preliminary data.</text>
</comment>
<dbReference type="PROSITE" id="PS00633">
    <property type="entry name" value="BROMODOMAIN_1"/>
    <property type="match status" value="1"/>
</dbReference>
<dbReference type="PROSITE" id="PS50014">
    <property type="entry name" value="BROMODOMAIN_2"/>
    <property type="match status" value="2"/>
</dbReference>
<dbReference type="InterPro" id="IPR050935">
    <property type="entry name" value="Bromo_chromatin_reader"/>
</dbReference>
<feature type="compositionally biased region" description="Low complexity" evidence="7">
    <location>
        <begin position="18"/>
        <end position="48"/>
    </location>
</feature>
<evidence type="ECO:0000256" key="7">
    <source>
        <dbReference type="SAM" id="MobiDB-lite"/>
    </source>
</evidence>
<dbReference type="InterPro" id="IPR001487">
    <property type="entry name" value="Bromodomain"/>
</dbReference>
<feature type="compositionally biased region" description="Polar residues" evidence="7">
    <location>
        <begin position="234"/>
        <end position="243"/>
    </location>
</feature>
<keyword evidence="3 6" id="KW-0103">Bromodomain</keyword>
<feature type="compositionally biased region" description="Polar residues" evidence="7">
    <location>
        <begin position="189"/>
        <end position="198"/>
    </location>
</feature>
<sequence>MAIADIMSAGMSAKYMDSSSSSSLSSDSENLSSSSSSLAISSSSSNSEADSDPPRASVKKIKRSQGQMRLDDKGATDMNERRKKMSKKKARLAVSHRPSNNAKVVEKKTLVAVPPSLLPLRLPPPPPPALSTFSSSCNSFSDSSSSSSSLMSDTEKSFTPPPPPPPPADKIDYKAAGVGATEAKPPKQKVTSADGASSSLKVTLKLPPGFVANNDCAVGSRPTADISQSLHLQAEDSNATTENGPRIAINLSRLSKPVTNSRSAKKSMFETRGPCAHASGSAASAPQMNGSRFPGLSKPISADFTLLAGEIRGAKELSFVDPAIAGNHPDETIEANISQHFNDSFAHDGEILRLLDMFYFCDENGKAISLEILDCPKEQRLKIMGFGTVVEHLPLAERPLPIKPILASPAFPSRSKKRPRADSSSFTPAKSSSKARARPKVAGSGKKCNKRSKAVDEDIYQGDGELEDEEDATLHLAGPDIFERSCVYQTLLSPFQRHMSQVDGQLNSDGEGSDFISDDKAVNSGKKGSGVDSGNSEILSSASSSSTENDSANDIDSCRSFSSRGSDAESGGTVAPTSPAAIRNDYLSQQSTDFPRIVTGKERRRPSIRVDSRNVGLPSAVVELMRTDQAVEVNEEGSLDELNLLECGFRHPSHYARARVWLPEITDWCLDYADGDPTLWVITPHAWYKIAGPLSGLLPHPSYRQTFKHVRYLFEASYLVAYVLKAWLPINKKVSYRATLQQIIELSLLGRYRVSAWFLVKNYPFIKSQIINLFPDKEYYLESMFFKQLHRLHENYTLREKRHQKEMAQREARRAKRENERLEKKQRVENERQRLKDEREEERKQKEEEQKYPVDDLQLLERDAINSNIFPLDCSTLKGVQGPLLGELVMAWQTICTFKDFVGLESISLEALAECITARCDKGTHIGLTRIFLAFLRVILSEKSFMSQLDDLVVEGNIKVSDLFLNSERTYGICERAHSDMLNAVTWQEILRQLMSKDLGIDTSIGQVDSLVGCEIVRQTLYMQNNSAPFNFPVDTSSKGLEDYTQLVKNPMDLGTIKQKIVLGDYEVPGGWELFAKDVRLVWDNALLYNGEDSEVGRAALALSDVFEQDYDRFVVGRIRANESRIEACRKVKETLQNLSVYDVQSFQYSDVVYGLYCSEFFELPTAYKIGALSWICSEFLTLSSIRTYMASQVDQEMLILKNYRMLAADLDSRRKHSDRMRRERDNAFRMDCANQGIHPNSHNVFSEGIKRRHEFIAKFFEDLQAEKMEDEKRLEQEKKKQAQEMASKLKSLVIRVSPLGKDRFHNSYYMFKHDAKPRLFIERRDCGNVIICSTKAHIVAILEWLNPKGIRELDLLTKLNAVKDVLLSGSEDEESQASDTLAGIAWTNKANIELQTFPLPGGAIASEIMTITDADRVIESHSIARDMLLCLKKHLENTNTLSASWEGAQTWNTRVQEATLFKEQLDLFAELENAAVSTSKLGMETIRPSWRRKRHEWRLALKGSCTYAQLVFLLHLLLEELINVEAFMDLHICLDRQEWLKLRPKETHNFIPEVGKTVLYFGNGHAAALKEDEKSKRRRFTQKSDLPARNATLICTVKKISYHHGGGDPYALAVLKPISNMAQHECIRESGTLFCPLPSREQRLARVFLRILAKLKMLTDAGPFLEPVSDREFPQYKEIVLHPMDLGTITAKASNLVYKNSVEFMADLRLMRDNCQLFCEGRFPTLPPLAHNLLYVADGHMKKWSREIHACEDASSESSSIDTDKFSLDTESGFKLDESDHEASISSELPTRIIETVLRLENRLPEYVVDISRYSWAVNRRWRCGENFRMLFRNAQGQPGDYYNGVTAGSLPFNCHGLLPWESLRITWDEDDGSDDNCINPWEAEFSPKI</sequence>
<keyword evidence="4" id="KW-0804">Transcription</keyword>
<feature type="domain" description="Bromo" evidence="8">
    <location>
        <begin position="1657"/>
        <end position="1719"/>
    </location>
</feature>
<dbReference type="EMBL" id="SHOA02000069">
    <property type="protein sequence ID" value="TDH70587.1"/>
    <property type="molecule type" value="Genomic_DNA"/>
</dbReference>
<keyword evidence="5" id="KW-0539">Nucleus</keyword>
<dbReference type="InterPro" id="IPR028941">
    <property type="entry name" value="WHIM2_dom"/>
</dbReference>
<feature type="region of interest" description="Disordered" evidence="7">
    <location>
        <begin position="234"/>
        <end position="290"/>
    </location>
</feature>
<feature type="compositionally biased region" description="Basic residues" evidence="7">
    <location>
        <begin position="81"/>
        <end position="91"/>
    </location>
</feature>
<keyword evidence="2" id="KW-0805">Transcription regulation</keyword>
<feature type="region of interest" description="Disordered" evidence="7">
    <location>
        <begin position="407"/>
        <end position="453"/>
    </location>
</feature>
<dbReference type="OrthoDB" id="21449at2759"/>
<dbReference type="RefSeq" id="XP_067820086.1">
    <property type="nucleotide sequence ID" value="XM_067959963.1"/>
</dbReference>
<dbReference type="Proteomes" id="UP000294530">
    <property type="component" value="Unassembled WGS sequence"/>
</dbReference>
<comment type="subcellular location">
    <subcellularLocation>
        <location evidence="1">Nucleus</location>
    </subcellularLocation>
</comment>
<protein>
    <recommendedName>
        <fullName evidence="8">Bromo domain-containing protein</fullName>
    </recommendedName>
</protein>
<dbReference type="KEGG" id="blac:94345634"/>
<reference evidence="9 10" key="1">
    <citation type="journal article" date="2021" name="Genome Biol.">
        <title>AFLAP: assembly-free linkage analysis pipeline using k-mers from genome sequencing data.</title>
        <authorList>
            <person name="Fletcher K."/>
            <person name="Zhang L."/>
            <person name="Gil J."/>
            <person name="Han R."/>
            <person name="Cavanaugh K."/>
            <person name="Michelmore R."/>
        </authorList>
    </citation>
    <scope>NUCLEOTIDE SEQUENCE [LARGE SCALE GENOMIC DNA]</scope>
    <source>
        <strain evidence="9 10">SF5</strain>
    </source>
</reference>
<feature type="region of interest" description="Disordered" evidence="7">
    <location>
        <begin position="10"/>
        <end position="198"/>
    </location>
</feature>
<accession>A0A976FPG0</accession>
<dbReference type="PANTHER" id="PTHR22880:SF225">
    <property type="entry name" value="BROMODOMAIN-CONTAINING PROTEIN BET-1-RELATED"/>
    <property type="match status" value="1"/>
</dbReference>
<feature type="region of interest" description="Disordered" evidence="7">
    <location>
        <begin position="502"/>
        <end position="586"/>
    </location>
</feature>
<feature type="compositionally biased region" description="Low complexity" evidence="7">
    <location>
        <begin position="130"/>
        <end position="152"/>
    </location>
</feature>
<feature type="compositionally biased region" description="Basic and acidic residues" evidence="7">
    <location>
        <begin position="69"/>
        <end position="80"/>
    </location>
</feature>
<evidence type="ECO:0000256" key="4">
    <source>
        <dbReference type="ARBA" id="ARBA00023163"/>
    </source>
</evidence>
<dbReference type="PANTHER" id="PTHR22880">
    <property type="entry name" value="FALZ-RELATED BROMODOMAIN-CONTAINING PROTEINS"/>
    <property type="match status" value="1"/>
</dbReference>
<feature type="compositionally biased region" description="Pro residues" evidence="7">
    <location>
        <begin position="159"/>
        <end position="168"/>
    </location>
</feature>
<dbReference type="GO" id="GO:0006355">
    <property type="term" value="P:regulation of DNA-templated transcription"/>
    <property type="evidence" value="ECO:0007669"/>
    <property type="project" value="TreeGrafter"/>
</dbReference>
<dbReference type="PRINTS" id="PR00503">
    <property type="entry name" value="BROMODOMAIN"/>
</dbReference>
<evidence type="ECO:0000313" key="9">
    <source>
        <dbReference type="EMBL" id="TDH70587.1"/>
    </source>
</evidence>
<dbReference type="InterPro" id="IPR036427">
    <property type="entry name" value="Bromodomain-like_sf"/>
</dbReference>
<dbReference type="Pfam" id="PF00439">
    <property type="entry name" value="Bromodomain"/>
    <property type="match status" value="2"/>
</dbReference>
<dbReference type="Gene3D" id="1.20.920.10">
    <property type="entry name" value="Bromodomain-like"/>
    <property type="match status" value="2"/>
</dbReference>
<dbReference type="CDD" id="cd04369">
    <property type="entry name" value="Bromodomain"/>
    <property type="match status" value="1"/>
</dbReference>
<dbReference type="GO" id="GO:0000785">
    <property type="term" value="C:chromatin"/>
    <property type="evidence" value="ECO:0007669"/>
    <property type="project" value="TreeGrafter"/>
</dbReference>
<dbReference type="GeneID" id="94345634"/>
<name>A0A976FPG0_BRELC</name>
<evidence type="ECO:0000256" key="2">
    <source>
        <dbReference type="ARBA" id="ARBA00023015"/>
    </source>
</evidence>
<evidence type="ECO:0000256" key="5">
    <source>
        <dbReference type="ARBA" id="ARBA00023242"/>
    </source>
</evidence>
<feature type="compositionally biased region" description="Low complexity" evidence="7">
    <location>
        <begin position="423"/>
        <end position="432"/>
    </location>
</feature>
<proteinExistence type="predicted"/>
<dbReference type="Pfam" id="PF12047">
    <property type="entry name" value="DNMT1-RFD"/>
    <property type="match status" value="1"/>
</dbReference>
<evidence type="ECO:0000256" key="1">
    <source>
        <dbReference type="ARBA" id="ARBA00004123"/>
    </source>
</evidence>
<evidence type="ECO:0000256" key="3">
    <source>
        <dbReference type="ARBA" id="ARBA00023117"/>
    </source>
</evidence>
<evidence type="ECO:0000313" key="10">
    <source>
        <dbReference type="Proteomes" id="UP000294530"/>
    </source>
</evidence>
<organism evidence="9 10">
    <name type="scientific">Bremia lactucae</name>
    <name type="common">Lettuce downy mildew</name>
    <dbReference type="NCBI Taxonomy" id="4779"/>
    <lineage>
        <taxon>Eukaryota</taxon>
        <taxon>Sar</taxon>
        <taxon>Stramenopiles</taxon>
        <taxon>Oomycota</taxon>
        <taxon>Peronosporomycetes</taxon>
        <taxon>Peronosporales</taxon>
        <taxon>Peronosporaceae</taxon>
        <taxon>Bremia</taxon>
    </lineage>
</organism>
<keyword evidence="10" id="KW-1185">Reference proteome</keyword>
<feature type="compositionally biased region" description="Polar residues" evidence="7">
    <location>
        <begin position="281"/>
        <end position="290"/>
    </location>
</feature>
<dbReference type="GO" id="GO:0005634">
    <property type="term" value="C:nucleus"/>
    <property type="evidence" value="ECO:0007669"/>
    <property type="project" value="UniProtKB-SubCell"/>
</dbReference>
<gene>
    <name evidence="9" type="ORF">CCR75_001862</name>
</gene>
<feature type="domain" description="Bromo" evidence="8">
    <location>
        <begin position="1022"/>
        <end position="1097"/>
    </location>
</feature>
<dbReference type="GO" id="GO:0006338">
    <property type="term" value="P:chromatin remodeling"/>
    <property type="evidence" value="ECO:0007669"/>
    <property type="project" value="TreeGrafter"/>
</dbReference>
<feature type="compositionally biased region" description="Low complexity" evidence="7">
    <location>
        <begin position="533"/>
        <end position="554"/>
    </location>
</feature>
<evidence type="ECO:0000259" key="8">
    <source>
        <dbReference type="PROSITE" id="PS50014"/>
    </source>
</evidence>
<feature type="region of interest" description="Disordered" evidence="7">
    <location>
        <begin position="800"/>
        <end position="850"/>
    </location>
</feature>
<dbReference type="Pfam" id="PF15613">
    <property type="entry name" value="WSD"/>
    <property type="match status" value="1"/>
</dbReference>
<dbReference type="InterPro" id="IPR022702">
    <property type="entry name" value="Cytosine_MeTrfase1_RFD"/>
</dbReference>
<dbReference type="SUPFAM" id="SSF47370">
    <property type="entry name" value="Bromodomain"/>
    <property type="match status" value="2"/>
</dbReference>
<evidence type="ECO:0000256" key="6">
    <source>
        <dbReference type="PROSITE-ProRule" id="PRU00035"/>
    </source>
</evidence>
<dbReference type="SMART" id="SM00297">
    <property type="entry name" value="BROMO"/>
    <property type="match status" value="2"/>
</dbReference>
<dbReference type="InterPro" id="IPR018359">
    <property type="entry name" value="Bromodomain_CS"/>
</dbReference>